<keyword evidence="3" id="KW-1185">Reference proteome</keyword>
<name>A0ABV5SC66_9ACTN</name>
<keyword evidence="1" id="KW-1133">Transmembrane helix</keyword>
<dbReference type="Proteomes" id="UP001589532">
    <property type="component" value="Unassembled WGS sequence"/>
</dbReference>
<organism evidence="2 3">
    <name type="scientific">Nonomuraea helvata</name>
    <dbReference type="NCBI Taxonomy" id="37484"/>
    <lineage>
        <taxon>Bacteria</taxon>
        <taxon>Bacillati</taxon>
        <taxon>Actinomycetota</taxon>
        <taxon>Actinomycetes</taxon>
        <taxon>Streptosporangiales</taxon>
        <taxon>Streptosporangiaceae</taxon>
        <taxon>Nonomuraea</taxon>
    </lineage>
</organism>
<proteinExistence type="predicted"/>
<feature type="transmembrane region" description="Helical" evidence="1">
    <location>
        <begin position="34"/>
        <end position="55"/>
    </location>
</feature>
<evidence type="ECO:0000313" key="2">
    <source>
        <dbReference type="EMBL" id="MFB9629251.1"/>
    </source>
</evidence>
<reference evidence="2 3" key="1">
    <citation type="submission" date="2024-09" db="EMBL/GenBank/DDBJ databases">
        <authorList>
            <person name="Sun Q."/>
            <person name="Mori K."/>
        </authorList>
    </citation>
    <scope>NUCLEOTIDE SEQUENCE [LARGE SCALE GENOMIC DNA]</scope>
    <source>
        <strain evidence="2 3">JCM 3143</strain>
    </source>
</reference>
<feature type="transmembrane region" description="Helical" evidence="1">
    <location>
        <begin position="67"/>
        <end position="96"/>
    </location>
</feature>
<keyword evidence="1" id="KW-0812">Transmembrane</keyword>
<dbReference type="RefSeq" id="WP_344985839.1">
    <property type="nucleotide sequence ID" value="NZ_BAAAXV010000001.1"/>
</dbReference>
<comment type="caution">
    <text evidence="2">The sequence shown here is derived from an EMBL/GenBank/DDBJ whole genome shotgun (WGS) entry which is preliminary data.</text>
</comment>
<evidence type="ECO:0000256" key="1">
    <source>
        <dbReference type="SAM" id="Phobius"/>
    </source>
</evidence>
<accession>A0ABV5SC66</accession>
<protein>
    <submittedName>
        <fullName evidence="2">Uncharacterized protein</fullName>
    </submittedName>
</protein>
<feature type="transmembrane region" description="Helical" evidence="1">
    <location>
        <begin position="116"/>
        <end position="134"/>
    </location>
</feature>
<sequence>MNSRFAFIAAPVLVFAYGVIRILDGLDGSRGPGLAWTTGHLAFMAALVLFVHIFWRMRRMAGGNALATVSAVAGTVGVVALLAQFGIDIAVGLLSADHAAMSGLFEQVKEVPGVPFVVYDAVPILFYAGQLALVGQLAVMRRVRAWTPALVLVDLIVPFIDKDLIPLGAVCLLISFVPLARAAVTAPRPAVALA</sequence>
<evidence type="ECO:0000313" key="3">
    <source>
        <dbReference type="Proteomes" id="UP001589532"/>
    </source>
</evidence>
<dbReference type="EMBL" id="JBHMBW010000054">
    <property type="protein sequence ID" value="MFB9629251.1"/>
    <property type="molecule type" value="Genomic_DNA"/>
</dbReference>
<keyword evidence="1" id="KW-0472">Membrane</keyword>
<gene>
    <name evidence="2" type="ORF">ACFFSA_39775</name>
</gene>